<accession>B7JBE9</accession>
<dbReference type="PaxDb" id="243159-AFE_3271"/>
<protein>
    <submittedName>
        <fullName evidence="1">Uncharacterized protein</fullName>
    </submittedName>
</protein>
<organism evidence="1 2">
    <name type="scientific">Acidithiobacillus ferrooxidans (strain ATCC 23270 / DSM 14882 / CIP 104768 / NCIMB 8455)</name>
    <name type="common">Ferrobacillus ferrooxidans (strain ATCC 23270)</name>
    <dbReference type="NCBI Taxonomy" id="243159"/>
    <lineage>
        <taxon>Bacteria</taxon>
        <taxon>Pseudomonadati</taxon>
        <taxon>Pseudomonadota</taxon>
        <taxon>Acidithiobacillia</taxon>
        <taxon>Acidithiobacillales</taxon>
        <taxon>Acidithiobacillaceae</taxon>
        <taxon>Acidithiobacillus</taxon>
    </lineage>
</organism>
<gene>
    <name evidence="1" type="ordered locus">AFE_3271</name>
</gene>
<name>B7JBE9_ACIF2</name>
<dbReference type="KEGG" id="afr:AFE_3271"/>
<sequence>MASKLSKFVIMAGKRNRFLSMIFENCNTLINYEEVTITSRRLSKTVGCENGLSWSLQNSEKIVR</sequence>
<dbReference type="Proteomes" id="UP000001362">
    <property type="component" value="Chromosome"/>
</dbReference>
<dbReference type="EMBL" id="CP001219">
    <property type="protein sequence ID" value="ACK78209.1"/>
    <property type="molecule type" value="Genomic_DNA"/>
</dbReference>
<dbReference type="AlphaFoldDB" id="B7JBE9"/>
<evidence type="ECO:0000313" key="2">
    <source>
        <dbReference type="Proteomes" id="UP000001362"/>
    </source>
</evidence>
<reference evidence="1 2" key="1">
    <citation type="journal article" date="2008" name="BMC Genomics">
        <title>Acidithiobacillus ferrooxidans metabolism: from genome sequence to industrial applications.</title>
        <authorList>
            <person name="Valdes J."/>
            <person name="Pedroso I."/>
            <person name="Quatrini R."/>
            <person name="Dodson R.J."/>
            <person name="Tettelin H."/>
            <person name="Blake R.II."/>
            <person name="Eisen J.A."/>
            <person name="Holmes D.S."/>
        </authorList>
    </citation>
    <scope>NUCLEOTIDE SEQUENCE [LARGE SCALE GENOMIC DNA]</scope>
    <source>
        <strain evidence="2">ATCC 23270 / DSM 14882 / CIP 104768 / NCIMB 8455</strain>
    </source>
</reference>
<evidence type="ECO:0000313" key="1">
    <source>
        <dbReference type="EMBL" id="ACK78209.1"/>
    </source>
</evidence>
<dbReference type="HOGENOM" id="CLU_2857420_0_0_6"/>
<keyword evidence="2" id="KW-1185">Reference proteome</keyword>
<proteinExistence type="predicted"/>